<dbReference type="EMBL" id="FNXT01000962">
    <property type="protein sequence ID" value="SZX69871.1"/>
    <property type="molecule type" value="Genomic_DNA"/>
</dbReference>
<organism evidence="2 3">
    <name type="scientific">Tetradesmus obliquus</name>
    <name type="common">Green alga</name>
    <name type="synonym">Acutodesmus obliquus</name>
    <dbReference type="NCBI Taxonomy" id="3088"/>
    <lineage>
        <taxon>Eukaryota</taxon>
        <taxon>Viridiplantae</taxon>
        <taxon>Chlorophyta</taxon>
        <taxon>core chlorophytes</taxon>
        <taxon>Chlorophyceae</taxon>
        <taxon>CS clade</taxon>
        <taxon>Sphaeropleales</taxon>
        <taxon>Scenedesmaceae</taxon>
        <taxon>Tetradesmus</taxon>
    </lineage>
</organism>
<accession>A0A383VXF1</accession>
<feature type="region of interest" description="Disordered" evidence="1">
    <location>
        <begin position="373"/>
        <end position="435"/>
    </location>
</feature>
<name>A0A383VXF1_TETOB</name>
<evidence type="ECO:0000313" key="3">
    <source>
        <dbReference type="Proteomes" id="UP000256970"/>
    </source>
</evidence>
<gene>
    <name evidence="2" type="ORF">BQ4739_LOCUS10140</name>
</gene>
<sequence length="435" mass="43278">MVEFQASSMSGIDITPATDMPLLSPTKKAFTLACASGCGNAQTSAEAVAQSSACAWMASTKGCNAVRVALTGQNYAQAFIKSTAAAWSNACSLGYGRATSTGTAQAKSTADVLSRAFGEVVAAACSNCDTCKCKPLPPGWTYDKSDDISKAAATSVAGQFTMAKAISQAVGAYCDSDKSAKALQAGVNATMNTMAVILANVMAKTTADASAQGVAMSCAGGYVSQQIKASKVAFINALTDASAVVFNHQCAAAHSRMKTMANALSDSIDESFESISSKCAKAAAAAEPVAVNAEDIVKKTLTHNKPVVASIAEAFQDAVSCGCKPGNCFWCVANEANKTLSASSVSAFDLGNNVTGQFQAPLNWNQMAGIGMAGDSSSSSSSSGIGGGISNGSSGNSSSTASSNSSSSTAGAADTGSSTPGSGGSSNSSSSSSSI</sequence>
<proteinExistence type="predicted"/>
<reference evidence="2 3" key="1">
    <citation type="submission" date="2016-10" db="EMBL/GenBank/DDBJ databases">
        <authorList>
            <person name="Cai Z."/>
        </authorList>
    </citation>
    <scope>NUCLEOTIDE SEQUENCE [LARGE SCALE GENOMIC DNA]</scope>
</reference>
<evidence type="ECO:0000313" key="2">
    <source>
        <dbReference type="EMBL" id="SZX69871.1"/>
    </source>
</evidence>
<feature type="compositionally biased region" description="Low complexity" evidence="1">
    <location>
        <begin position="373"/>
        <end position="383"/>
    </location>
</feature>
<protein>
    <submittedName>
        <fullName evidence="2">Uncharacterized protein</fullName>
    </submittedName>
</protein>
<feature type="compositionally biased region" description="Low complexity" evidence="1">
    <location>
        <begin position="391"/>
        <end position="435"/>
    </location>
</feature>
<dbReference type="Proteomes" id="UP000256970">
    <property type="component" value="Unassembled WGS sequence"/>
</dbReference>
<keyword evidence="3" id="KW-1185">Reference proteome</keyword>
<dbReference type="AlphaFoldDB" id="A0A383VXF1"/>
<evidence type="ECO:0000256" key="1">
    <source>
        <dbReference type="SAM" id="MobiDB-lite"/>
    </source>
</evidence>